<feature type="chain" id="PRO_5038488982" description="CARDB domain-containing protein" evidence="2">
    <location>
        <begin position="25"/>
        <end position="811"/>
    </location>
</feature>
<reference evidence="4 5" key="1">
    <citation type="submission" date="2016-11" db="EMBL/GenBank/DDBJ databases">
        <authorList>
            <person name="Manzoor S."/>
        </authorList>
    </citation>
    <scope>NUCLEOTIDE SEQUENCE [LARGE SCALE GENOMIC DNA]</scope>
    <source>
        <strain evidence="4">Clostridium ultunense strain Esp</strain>
    </source>
</reference>
<dbReference type="EMBL" id="LT669839">
    <property type="protein sequence ID" value="SHD76546.1"/>
    <property type="molecule type" value="Genomic_DNA"/>
</dbReference>
<proteinExistence type="predicted"/>
<keyword evidence="5" id="KW-1185">Reference proteome</keyword>
<evidence type="ECO:0000256" key="1">
    <source>
        <dbReference type="SAM" id="Phobius"/>
    </source>
</evidence>
<keyword evidence="2" id="KW-0732">Signal</keyword>
<dbReference type="Gene3D" id="2.60.40.10">
    <property type="entry name" value="Immunoglobulins"/>
    <property type="match status" value="1"/>
</dbReference>
<evidence type="ECO:0000313" key="5">
    <source>
        <dbReference type="Proteomes" id="UP000245423"/>
    </source>
</evidence>
<dbReference type="InterPro" id="IPR013783">
    <property type="entry name" value="Ig-like_fold"/>
</dbReference>
<gene>
    <name evidence="4" type="ORF">CUESP1_1173</name>
</gene>
<name>A0A1M4PM60_9FIRM</name>
<evidence type="ECO:0000256" key="2">
    <source>
        <dbReference type="SAM" id="SignalP"/>
    </source>
</evidence>
<dbReference type="Proteomes" id="UP000245423">
    <property type="component" value="Chromosome 1"/>
</dbReference>
<accession>A0A1M4PM60</accession>
<sequence length="811" mass="89944">MRKFICITLVLLLVLLQLPIEGVAQEDANGDSRTSNTKIIITDVETKDSNGKDIKKIYPNEDFKLIITLGVSGSTDNINDIFVQLGSSKSFSPQGQGSKKSIDENYYVTFNIYYNGGDDTTIPITIYYNEDGEEKSISDYISITNIVPSSSEEKPDKSKVIPNLTIISSKTITAEVGRTTYIPITIKNSSDVLAENISVTAQLEGESPITIDNSGYESISRLRGGRTEDLDFRISIDEYAENKTYPIKINFQFYNEYGVSFNSSDTIYIKVENQNKKPLISINKVDIEPVESEAEKPTTVGFELVNNGTLEAKDIKVSLGGISNDTFTLSSGFNSKYIEKIPGGRTAYVEFEIIPSIKLSGGSHGLDLNLNYKDGTNQPYEDTNKFFVNVASNKGKGSNLIIENLTYPDGAVGQNKDVTIGFRLKNIGKIDAKNVKVTVESSDQNGIVPKTVSIKKVNSIAPNKSENLSFVFLTTKDAETKNYPINITIEYEDDLTVEEKHILTQYVGVYVVRPGEEGKTTPKLIIDKYNFEPSIVRAGENYTMNLSFYNTNKQKAVRNIKIFLTADEKTDPDGNSSGGNVFTPVDSSNTFYIDSIPPKGRVEKSITMFTVPDAQAKTYTVTANFEYEDSQGEEYTATELIGVPVIQKSKLEIGELNLPPEAFAGEPIPIFVEFYNTGKVTLYNMMVKLEGDFQTENGSYYVGSFEMGRSEYFEGMIIPMEPGELSGSLVFTYEDSSGENVEIRENFTLNVMESAPMDEFPEDMPPEGESRGIKKILKSKGFWISIISIGAGFGGFMFYKKKKKKGMALDE</sequence>
<feature type="signal peptide" evidence="2">
    <location>
        <begin position="1"/>
        <end position="24"/>
    </location>
</feature>
<evidence type="ECO:0000259" key="3">
    <source>
        <dbReference type="Pfam" id="PF07705"/>
    </source>
</evidence>
<dbReference type="Pfam" id="PF07705">
    <property type="entry name" value="CARDB"/>
    <property type="match status" value="1"/>
</dbReference>
<keyword evidence="1" id="KW-1133">Transmembrane helix</keyword>
<protein>
    <recommendedName>
        <fullName evidence="3">CARDB domain-containing protein</fullName>
    </recommendedName>
</protein>
<evidence type="ECO:0000313" key="4">
    <source>
        <dbReference type="EMBL" id="SHD76546.1"/>
    </source>
</evidence>
<dbReference type="PANTHER" id="PTHR35902:SF3">
    <property type="entry name" value="NPCBM-ASSOCIATED, NEW3 DOMAIN OF ALPHA-GALACTOSIDASE"/>
    <property type="match status" value="1"/>
</dbReference>
<dbReference type="InterPro" id="IPR011635">
    <property type="entry name" value="CARDB"/>
</dbReference>
<feature type="transmembrane region" description="Helical" evidence="1">
    <location>
        <begin position="781"/>
        <end position="799"/>
    </location>
</feature>
<dbReference type="OrthoDB" id="1704454at2"/>
<dbReference type="Pfam" id="PF05753">
    <property type="entry name" value="TRAP_beta"/>
    <property type="match status" value="1"/>
</dbReference>
<dbReference type="AlphaFoldDB" id="A0A1M4PM60"/>
<keyword evidence="1" id="KW-0472">Membrane</keyword>
<keyword evidence="1" id="KW-0812">Transmembrane</keyword>
<dbReference type="PANTHER" id="PTHR35902">
    <property type="entry name" value="S-LAYER DOMAIN-LIKE PROTEIN-RELATED"/>
    <property type="match status" value="1"/>
</dbReference>
<organism evidence="4 5">
    <name type="scientific">[Clostridium] ultunense Esp</name>
    <dbReference type="NCBI Taxonomy" id="1288971"/>
    <lineage>
        <taxon>Bacteria</taxon>
        <taxon>Bacillati</taxon>
        <taxon>Bacillota</taxon>
        <taxon>Tissierellia</taxon>
        <taxon>Tissierellales</taxon>
        <taxon>Tepidimicrobiaceae</taxon>
        <taxon>Schnuerera</taxon>
    </lineage>
</organism>
<dbReference type="RefSeq" id="WP_109840530.1">
    <property type="nucleotide sequence ID" value="NZ_LT669839.1"/>
</dbReference>
<feature type="domain" description="CARDB" evidence="3">
    <location>
        <begin position="399"/>
        <end position="494"/>
    </location>
</feature>